<dbReference type="CDD" id="cd05403">
    <property type="entry name" value="NT_KNTase_like"/>
    <property type="match status" value="1"/>
</dbReference>
<keyword evidence="3" id="KW-0808">Transferase</keyword>
<proteinExistence type="predicted"/>
<feature type="region of interest" description="Disordered" evidence="1">
    <location>
        <begin position="104"/>
        <end position="126"/>
    </location>
</feature>
<dbReference type="Proteomes" id="UP000281725">
    <property type="component" value="Unassembled WGS sequence"/>
</dbReference>
<dbReference type="RefSeq" id="WP_120416432.1">
    <property type="nucleotide sequence ID" value="NZ_RAWX01000010.1"/>
</dbReference>
<dbReference type="EMBL" id="RAWX01000010">
    <property type="protein sequence ID" value="RKJ83724.1"/>
    <property type="molecule type" value="Genomic_DNA"/>
</dbReference>
<name>A0A3A9IA85_AERVE</name>
<organism evidence="3 4">
    <name type="scientific">Aeromonas veronii</name>
    <dbReference type="NCBI Taxonomy" id="654"/>
    <lineage>
        <taxon>Bacteria</taxon>
        <taxon>Pseudomonadati</taxon>
        <taxon>Pseudomonadota</taxon>
        <taxon>Gammaproteobacteria</taxon>
        <taxon>Aeromonadales</taxon>
        <taxon>Aeromonadaceae</taxon>
        <taxon>Aeromonas</taxon>
    </lineage>
</organism>
<evidence type="ECO:0000259" key="2">
    <source>
        <dbReference type="Pfam" id="PF01909"/>
    </source>
</evidence>
<comment type="caution">
    <text evidence="3">The sequence shown here is derived from an EMBL/GenBank/DDBJ whole genome shotgun (WGS) entry which is preliminary data.</text>
</comment>
<dbReference type="Pfam" id="PF01909">
    <property type="entry name" value="NTP_transf_2"/>
    <property type="match status" value="1"/>
</dbReference>
<sequence>MGITTRVDLSPAQLTELTDLIACYLPHVPVWAFGSRVKGTARPHSDLDLVIFSAPDQEPALSALREALEESNLPFRVDLLVWDAIPASFKANIEQNYAVIHAGDHRHERMSSSSDNDKAHHADRGT</sequence>
<gene>
    <name evidence="3" type="ORF">D6R50_24430</name>
</gene>
<dbReference type="Gene3D" id="3.30.460.10">
    <property type="entry name" value="Beta Polymerase, domain 2"/>
    <property type="match status" value="1"/>
</dbReference>
<evidence type="ECO:0000313" key="3">
    <source>
        <dbReference type="EMBL" id="RKJ83724.1"/>
    </source>
</evidence>
<reference evidence="3 4" key="1">
    <citation type="submission" date="2018-09" db="EMBL/GenBank/DDBJ databases">
        <title>Genome sequencing of Aeromonas veronii MS-17-88.</title>
        <authorList>
            <person name="Tekedar H.C."/>
            <person name="Arick M.A."/>
            <person name="Hsu C.-Y."/>
            <person name="Thrash A."/>
            <person name="Karsi A."/>
            <person name="Lawrence M.L."/>
            <person name="Abdelhamed H."/>
        </authorList>
    </citation>
    <scope>NUCLEOTIDE SEQUENCE [LARGE SCALE GENOMIC DNA]</scope>
    <source>
        <strain evidence="3 4">MS 17-88</strain>
    </source>
</reference>
<protein>
    <submittedName>
        <fullName evidence="3">Nucleotidyltransferase domain-containing protein</fullName>
    </submittedName>
</protein>
<feature type="domain" description="Polymerase nucleotidyl transferase" evidence="2">
    <location>
        <begin position="30"/>
        <end position="99"/>
    </location>
</feature>
<accession>A0A3A9IA85</accession>
<dbReference type="InterPro" id="IPR043519">
    <property type="entry name" value="NT_sf"/>
</dbReference>
<dbReference type="SUPFAM" id="SSF81301">
    <property type="entry name" value="Nucleotidyltransferase"/>
    <property type="match status" value="1"/>
</dbReference>
<dbReference type="GO" id="GO:0016779">
    <property type="term" value="F:nucleotidyltransferase activity"/>
    <property type="evidence" value="ECO:0007669"/>
    <property type="project" value="InterPro"/>
</dbReference>
<evidence type="ECO:0000256" key="1">
    <source>
        <dbReference type="SAM" id="MobiDB-lite"/>
    </source>
</evidence>
<evidence type="ECO:0000313" key="4">
    <source>
        <dbReference type="Proteomes" id="UP000281725"/>
    </source>
</evidence>
<dbReference type="AlphaFoldDB" id="A0A3A9IA85"/>
<dbReference type="InterPro" id="IPR002934">
    <property type="entry name" value="Polymerase_NTP_transf_dom"/>
</dbReference>